<evidence type="ECO:0000259" key="2">
    <source>
        <dbReference type="Pfam" id="PF00888"/>
    </source>
</evidence>
<dbReference type="InterPro" id="IPR016159">
    <property type="entry name" value="Cullin_repeat-like_dom_sf"/>
</dbReference>
<accession>A0AAV5K6A9</accession>
<keyword evidence="4" id="KW-1185">Reference proteome</keyword>
<dbReference type="SUPFAM" id="SSF74788">
    <property type="entry name" value="Cullin repeat-like"/>
    <property type="match status" value="1"/>
</dbReference>
<dbReference type="Pfam" id="PF00888">
    <property type="entry name" value="Cullin"/>
    <property type="match status" value="1"/>
</dbReference>
<comment type="similarity">
    <text evidence="1">Belongs to the cullin family.</text>
</comment>
<feature type="domain" description="Cullin N-terminal" evidence="2">
    <location>
        <begin position="32"/>
        <end position="269"/>
    </location>
</feature>
<dbReference type="Proteomes" id="UP001054252">
    <property type="component" value="Unassembled WGS sequence"/>
</dbReference>
<comment type="caution">
    <text evidence="3">The sequence shown here is derived from an EMBL/GenBank/DDBJ whole genome shotgun (WGS) entry which is preliminary data.</text>
</comment>
<dbReference type="InterPro" id="IPR045093">
    <property type="entry name" value="Cullin"/>
</dbReference>
<protein>
    <recommendedName>
        <fullName evidence="2">Cullin N-terminal domain-containing protein</fullName>
    </recommendedName>
</protein>
<dbReference type="PANTHER" id="PTHR11932">
    <property type="entry name" value="CULLIN"/>
    <property type="match status" value="1"/>
</dbReference>
<dbReference type="GO" id="GO:0031625">
    <property type="term" value="F:ubiquitin protein ligase binding"/>
    <property type="evidence" value="ECO:0007669"/>
    <property type="project" value="InterPro"/>
</dbReference>
<evidence type="ECO:0000313" key="4">
    <source>
        <dbReference type="Proteomes" id="UP001054252"/>
    </source>
</evidence>
<dbReference type="EMBL" id="BPVZ01000050">
    <property type="protein sequence ID" value="GKV18555.1"/>
    <property type="molecule type" value="Genomic_DNA"/>
</dbReference>
<organism evidence="3 4">
    <name type="scientific">Rubroshorea leprosula</name>
    <dbReference type="NCBI Taxonomy" id="152421"/>
    <lineage>
        <taxon>Eukaryota</taxon>
        <taxon>Viridiplantae</taxon>
        <taxon>Streptophyta</taxon>
        <taxon>Embryophyta</taxon>
        <taxon>Tracheophyta</taxon>
        <taxon>Spermatophyta</taxon>
        <taxon>Magnoliopsida</taxon>
        <taxon>eudicotyledons</taxon>
        <taxon>Gunneridae</taxon>
        <taxon>Pentapetalae</taxon>
        <taxon>rosids</taxon>
        <taxon>malvids</taxon>
        <taxon>Malvales</taxon>
        <taxon>Dipterocarpaceae</taxon>
        <taxon>Rubroshorea</taxon>
    </lineage>
</organism>
<dbReference type="AlphaFoldDB" id="A0AAV5K6A9"/>
<evidence type="ECO:0000256" key="1">
    <source>
        <dbReference type="ARBA" id="ARBA00006019"/>
    </source>
</evidence>
<sequence>MSRKFIPLDEGMMIMEEAIMKAKKIIEGYPETTFTGEEYMRFYDCVYSMSNHHGSETMMQLYEKFRNSLEESILSSVLPSLINKHGATLLKELVVMWSNYKKMGKWLCRFFHYLDRFFIPQHVGLQTLENTLVSCFRDLVLMNLYFRFLDAALTLIEQQRGGLMIDWALLKNLLDFLLEIRNYGGDNSYEDFEHAILTQASTYYSRLASEWLLYDSSADYIHKAFWCLNQEKRRASQYLNPDLEAKLLQVVKYQLLDQTAKILMEKKEAENCGLVTDYQAVLSMCAGMTLQESSSLSTEEWLSKVMETASHTC</sequence>
<evidence type="ECO:0000313" key="3">
    <source>
        <dbReference type="EMBL" id="GKV18555.1"/>
    </source>
</evidence>
<name>A0AAV5K6A9_9ROSI</name>
<reference evidence="3 4" key="1">
    <citation type="journal article" date="2021" name="Commun. Biol.">
        <title>The genome of Shorea leprosula (Dipterocarpaceae) highlights the ecological relevance of drought in aseasonal tropical rainforests.</title>
        <authorList>
            <person name="Ng K.K.S."/>
            <person name="Kobayashi M.J."/>
            <person name="Fawcett J.A."/>
            <person name="Hatakeyama M."/>
            <person name="Paape T."/>
            <person name="Ng C.H."/>
            <person name="Ang C.C."/>
            <person name="Tnah L.H."/>
            <person name="Lee C.T."/>
            <person name="Nishiyama T."/>
            <person name="Sese J."/>
            <person name="O'Brien M.J."/>
            <person name="Copetti D."/>
            <person name="Mohd Noor M.I."/>
            <person name="Ong R.C."/>
            <person name="Putra M."/>
            <person name="Sireger I.Z."/>
            <person name="Indrioko S."/>
            <person name="Kosugi Y."/>
            <person name="Izuno A."/>
            <person name="Isagi Y."/>
            <person name="Lee S.L."/>
            <person name="Shimizu K.K."/>
        </authorList>
    </citation>
    <scope>NUCLEOTIDE SEQUENCE [LARGE SCALE GENOMIC DNA]</scope>
    <source>
        <strain evidence="3">214</strain>
    </source>
</reference>
<proteinExistence type="inferred from homology"/>
<dbReference type="InterPro" id="IPR001373">
    <property type="entry name" value="Cullin_N"/>
</dbReference>
<gene>
    <name evidence="3" type="ORF">SLEP1_g28919</name>
</gene>
<dbReference type="GO" id="GO:0006511">
    <property type="term" value="P:ubiquitin-dependent protein catabolic process"/>
    <property type="evidence" value="ECO:0007669"/>
    <property type="project" value="InterPro"/>
</dbReference>
<dbReference type="Gene3D" id="1.20.1310.10">
    <property type="entry name" value="Cullin Repeats"/>
    <property type="match status" value="2"/>
</dbReference>